<name>A0A1Y5S496_9RHOB</name>
<evidence type="ECO:0000313" key="13">
    <source>
        <dbReference type="Proteomes" id="UP000193307"/>
    </source>
</evidence>
<evidence type="ECO:0000256" key="8">
    <source>
        <dbReference type="ARBA" id="ARBA00029924"/>
    </source>
</evidence>
<reference evidence="12 13" key="1">
    <citation type="submission" date="2017-03" db="EMBL/GenBank/DDBJ databases">
        <authorList>
            <person name="Afonso C.L."/>
            <person name="Miller P.J."/>
            <person name="Scott M.A."/>
            <person name="Spackman E."/>
            <person name="Goraichik I."/>
            <person name="Dimitrov K.M."/>
            <person name="Suarez D.L."/>
            <person name="Swayne D.E."/>
        </authorList>
    </citation>
    <scope>NUCLEOTIDE SEQUENCE [LARGE SCALE GENOMIC DNA]</scope>
    <source>
        <strain evidence="12 13">CECT 7971</strain>
    </source>
</reference>
<dbReference type="EC" id="2.7.7.6" evidence="2 11"/>
<evidence type="ECO:0000256" key="7">
    <source>
        <dbReference type="ARBA" id="ARBA00023163"/>
    </source>
</evidence>
<dbReference type="GO" id="GO:0003677">
    <property type="term" value="F:DNA binding"/>
    <property type="evidence" value="ECO:0007669"/>
    <property type="project" value="UniProtKB-UniRule"/>
</dbReference>
<dbReference type="Gene3D" id="3.90.940.10">
    <property type="match status" value="1"/>
</dbReference>
<keyword evidence="13" id="KW-1185">Reference proteome</keyword>
<dbReference type="SUPFAM" id="SSF63562">
    <property type="entry name" value="RPB6/omega subunit-like"/>
    <property type="match status" value="1"/>
</dbReference>
<comment type="similarity">
    <text evidence="1 11">Belongs to the RNA polymerase subunit omega family.</text>
</comment>
<comment type="subunit">
    <text evidence="11">The RNAP catalytic core consists of 2 alpha, 1 beta, 1 beta' and 1 omega subunit. When a sigma factor is associated with the core the holoenzyme is formed, which can initiate transcription.</text>
</comment>
<dbReference type="STRING" id="658057.SAMN04488032_10832"/>
<dbReference type="HAMAP" id="MF_00366">
    <property type="entry name" value="RNApol_bact_RpoZ"/>
    <property type="match status" value="1"/>
</dbReference>
<evidence type="ECO:0000256" key="1">
    <source>
        <dbReference type="ARBA" id="ARBA00006711"/>
    </source>
</evidence>
<evidence type="ECO:0000256" key="3">
    <source>
        <dbReference type="ARBA" id="ARBA00013725"/>
    </source>
</evidence>
<evidence type="ECO:0000313" key="12">
    <source>
        <dbReference type="EMBL" id="SLN32334.1"/>
    </source>
</evidence>
<dbReference type="PANTHER" id="PTHR34476:SF1">
    <property type="entry name" value="DNA-DIRECTED RNA POLYMERASE SUBUNIT OMEGA"/>
    <property type="match status" value="1"/>
</dbReference>
<keyword evidence="5 11" id="KW-0808">Transferase</keyword>
<dbReference type="Proteomes" id="UP000193307">
    <property type="component" value="Unassembled WGS sequence"/>
</dbReference>
<dbReference type="Pfam" id="PF01192">
    <property type="entry name" value="RNA_pol_Rpb6"/>
    <property type="match status" value="1"/>
</dbReference>
<evidence type="ECO:0000256" key="6">
    <source>
        <dbReference type="ARBA" id="ARBA00022695"/>
    </source>
</evidence>
<keyword evidence="7 11" id="KW-0804">Transcription</keyword>
<dbReference type="InterPro" id="IPR006110">
    <property type="entry name" value="Pol_omega/Rpo6/RPB6"/>
</dbReference>
<dbReference type="PANTHER" id="PTHR34476">
    <property type="entry name" value="DNA-DIRECTED RNA POLYMERASE SUBUNIT OMEGA"/>
    <property type="match status" value="1"/>
</dbReference>
<evidence type="ECO:0000256" key="2">
    <source>
        <dbReference type="ARBA" id="ARBA00012418"/>
    </source>
</evidence>
<keyword evidence="6 11" id="KW-0548">Nucleotidyltransferase</keyword>
<comment type="function">
    <text evidence="11">Promotes RNA polymerase assembly. Latches the N- and C-terminal regions of the beta' subunit thereby facilitating its interaction with the beta and alpha subunits.</text>
</comment>
<keyword evidence="4 11" id="KW-0240">DNA-directed RNA polymerase</keyword>
<dbReference type="InterPro" id="IPR003716">
    <property type="entry name" value="DNA-dir_RNA_pol_omega"/>
</dbReference>
<dbReference type="OrthoDB" id="9796300at2"/>
<evidence type="ECO:0000256" key="11">
    <source>
        <dbReference type="HAMAP-Rule" id="MF_00366"/>
    </source>
</evidence>
<dbReference type="SMART" id="SM01409">
    <property type="entry name" value="RNA_pol_Rpb6"/>
    <property type="match status" value="1"/>
</dbReference>
<gene>
    <name evidence="11 12" type="primary">rpoZ</name>
    <name evidence="12" type="ORF">PAM7971_01276</name>
</gene>
<dbReference type="NCBIfam" id="TIGR00690">
    <property type="entry name" value="rpoZ"/>
    <property type="match status" value="1"/>
</dbReference>
<dbReference type="AlphaFoldDB" id="A0A1Y5S496"/>
<dbReference type="RefSeq" id="WP_085848163.1">
    <property type="nucleotide sequence ID" value="NZ_FNZV01000008.1"/>
</dbReference>
<evidence type="ECO:0000256" key="5">
    <source>
        <dbReference type="ARBA" id="ARBA00022679"/>
    </source>
</evidence>
<dbReference type="GO" id="GO:0006351">
    <property type="term" value="P:DNA-templated transcription"/>
    <property type="evidence" value="ECO:0007669"/>
    <property type="project" value="UniProtKB-UniRule"/>
</dbReference>
<dbReference type="EMBL" id="FWFW01000003">
    <property type="protein sequence ID" value="SLN32334.1"/>
    <property type="molecule type" value="Genomic_DNA"/>
</dbReference>
<protein>
    <recommendedName>
        <fullName evidence="3 11">DNA-directed RNA polymerase subunit omega</fullName>
        <shortName evidence="11">RNAP omega subunit</shortName>
        <ecNumber evidence="2 11">2.7.7.6</ecNumber>
    </recommendedName>
    <alternativeName>
        <fullName evidence="9 11">RNA polymerase omega subunit</fullName>
    </alternativeName>
    <alternativeName>
        <fullName evidence="8 11">Transcriptase subunit omega</fullName>
    </alternativeName>
</protein>
<evidence type="ECO:0000256" key="4">
    <source>
        <dbReference type="ARBA" id="ARBA00022478"/>
    </source>
</evidence>
<dbReference type="GO" id="GO:0003899">
    <property type="term" value="F:DNA-directed RNA polymerase activity"/>
    <property type="evidence" value="ECO:0007669"/>
    <property type="project" value="UniProtKB-UniRule"/>
</dbReference>
<evidence type="ECO:0000256" key="9">
    <source>
        <dbReference type="ARBA" id="ARBA00030998"/>
    </source>
</evidence>
<dbReference type="InterPro" id="IPR036161">
    <property type="entry name" value="RPB6/omega-like_sf"/>
</dbReference>
<accession>A0A1Y5S496</accession>
<organism evidence="12 13">
    <name type="scientific">Pacificibacter marinus</name>
    <dbReference type="NCBI Taxonomy" id="658057"/>
    <lineage>
        <taxon>Bacteria</taxon>
        <taxon>Pseudomonadati</taxon>
        <taxon>Pseudomonadota</taxon>
        <taxon>Alphaproteobacteria</taxon>
        <taxon>Rhodobacterales</taxon>
        <taxon>Roseobacteraceae</taxon>
        <taxon>Pacificibacter</taxon>
    </lineage>
</organism>
<evidence type="ECO:0000256" key="10">
    <source>
        <dbReference type="ARBA" id="ARBA00048552"/>
    </source>
</evidence>
<sequence length="117" mass="13238">MARVTVEDCVDKVPNRFELVMLASHRAREISAGSALTVDRDNDKNPVVALREIAEETQLAEALRERQIESNQTQIEVDEPEEDQMALLMGQETDQPAEDDMSEEKLLRALMEAQGQR</sequence>
<dbReference type="GO" id="GO:0000428">
    <property type="term" value="C:DNA-directed RNA polymerase complex"/>
    <property type="evidence" value="ECO:0007669"/>
    <property type="project" value="UniProtKB-KW"/>
</dbReference>
<proteinExistence type="inferred from homology"/>
<comment type="catalytic activity">
    <reaction evidence="10 11">
        <text>RNA(n) + a ribonucleoside 5'-triphosphate = RNA(n+1) + diphosphate</text>
        <dbReference type="Rhea" id="RHEA:21248"/>
        <dbReference type="Rhea" id="RHEA-COMP:14527"/>
        <dbReference type="Rhea" id="RHEA-COMP:17342"/>
        <dbReference type="ChEBI" id="CHEBI:33019"/>
        <dbReference type="ChEBI" id="CHEBI:61557"/>
        <dbReference type="ChEBI" id="CHEBI:140395"/>
        <dbReference type="EC" id="2.7.7.6"/>
    </reaction>
</comment>